<evidence type="ECO:0000259" key="6">
    <source>
        <dbReference type="Pfam" id="PF02776"/>
    </source>
</evidence>
<evidence type="ECO:0000259" key="5">
    <source>
        <dbReference type="Pfam" id="PF02775"/>
    </source>
</evidence>
<dbReference type="CDD" id="cd00568">
    <property type="entry name" value="TPP_enzymes"/>
    <property type="match status" value="1"/>
</dbReference>
<dbReference type="GO" id="GO:0003984">
    <property type="term" value="F:acetolactate synthase activity"/>
    <property type="evidence" value="ECO:0007669"/>
    <property type="project" value="TreeGrafter"/>
</dbReference>
<dbReference type="OrthoDB" id="4494979at2"/>
<dbReference type="Gene3D" id="3.40.50.970">
    <property type="match status" value="2"/>
</dbReference>
<sequence>MDKSIASILTTLFKKWGIDYAFGIPGKPLVPLLAEFQKQEMRFILSRHESGAGFAAAGYSLINNQLGVAVGTSGPGGTNLLTAAGQAKAYHAPVLFITGHPSSRQTGKPLGQDSSIFGTDLVKMFESVTLFSAKVETSAQFELMLKHAVDHACSGRKGPVHLSIPMEVLLEKIPPFSFDLPAERPETISARLPSVIERLNNSEHAVLFVGKGVHISKAYKQVQWLAESWNIPVVTTPGGKGAFPTEHPLSLGAFGLGGNASARDFIAAGVDEMIVIGSKLTDMSLAGFSESMHPSHMIHLDIDAQFMEKSLPLPTLKILGDAKANISEMKRLIEQSNIKVIPQPHYGSTKPETKGPDAIYANNKITAEQAVKLIRSHLPNDAVLFGDDGSHTFHAIKHFAIYEPGTFFFDDVFGTMGHAIGYSIGAKLAQPDKTIACLTGDGCMFMHGTEIAAAVDEKLPIIYIVLNNYSLDMVDKGMDKMLGFTVGSSYQQGLDVQAFGESLGALSFKCRDEVDIAQAFAQALDNRMGPSVIEIVVDPKEIPPILDRV</sequence>
<organism evidence="7 8">
    <name type="scientific">Sediminibacillus albus</name>
    <dbReference type="NCBI Taxonomy" id="407036"/>
    <lineage>
        <taxon>Bacteria</taxon>
        <taxon>Bacillati</taxon>
        <taxon>Bacillota</taxon>
        <taxon>Bacilli</taxon>
        <taxon>Bacillales</taxon>
        <taxon>Bacillaceae</taxon>
        <taxon>Sediminibacillus</taxon>
    </lineage>
</organism>
<comment type="similarity">
    <text evidence="1 3">Belongs to the TPP enzyme family.</text>
</comment>
<dbReference type="PANTHER" id="PTHR18968:SF13">
    <property type="entry name" value="ACETOLACTATE SYNTHASE CATALYTIC SUBUNIT, MITOCHONDRIAL"/>
    <property type="match status" value="1"/>
</dbReference>
<feature type="domain" description="Thiamine pyrophosphate enzyme N-terminal TPP-binding" evidence="6">
    <location>
        <begin position="6"/>
        <end position="108"/>
    </location>
</feature>
<evidence type="ECO:0000256" key="2">
    <source>
        <dbReference type="ARBA" id="ARBA00023052"/>
    </source>
</evidence>
<dbReference type="SUPFAM" id="SSF52467">
    <property type="entry name" value="DHS-like NAD/FAD-binding domain"/>
    <property type="match status" value="1"/>
</dbReference>
<dbReference type="STRING" id="407036.SAMN05216243_0326"/>
<dbReference type="Gene3D" id="3.40.50.1220">
    <property type="entry name" value="TPP-binding domain"/>
    <property type="match status" value="1"/>
</dbReference>
<feature type="domain" description="Thiamine pyrophosphate enzyme TPP-binding" evidence="5">
    <location>
        <begin position="389"/>
        <end position="535"/>
    </location>
</feature>
<dbReference type="GO" id="GO:0050660">
    <property type="term" value="F:flavin adenine dinucleotide binding"/>
    <property type="evidence" value="ECO:0007669"/>
    <property type="project" value="TreeGrafter"/>
</dbReference>
<evidence type="ECO:0000259" key="4">
    <source>
        <dbReference type="Pfam" id="PF00205"/>
    </source>
</evidence>
<dbReference type="SUPFAM" id="SSF52518">
    <property type="entry name" value="Thiamin diphosphate-binding fold (THDP-binding)"/>
    <property type="match status" value="2"/>
</dbReference>
<evidence type="ECO:0000256" key="1">
    <source>
        <dbReference type="ARBA" id="ARBA00007812"/>
    </source>
</evidence>
<protein>
    <submittedName>
        <fullName evidence="7">Acetolactate synthase-1/2/3 large subunit</fullName>
    </submittedName>
</protein>
<keyword evidence="2 3" id="KW-0786">Thiamine pyrophosphate</keyword>
<gene>
    <name evidence="7" type="ORF">SAMN05216243_0326</name>
</gene>
<evidence type="ECO:0000313" key="8">
    <source>
        <dbReference type="Proteomes" id="UP000198694"/>
    </source>
</evidence>
<accession>A0A1G8VU87</accession>
<dbReference type="GO" id="GO:0009097">
    <property type="term" value="P:isoleucine biosynthetic process"/>
    <property type="evidence" value="ECO:0007669"/>
    <property type="project" value="TreeGrafter"/>
</dbReference>
<evidence type="ECO:0000256" key="3">
    <source>
        <dbReference type="RuleBase" id="RU362132"/>
    </source>
</evidence>
<proteinExistence type="inferred from homology"/>
<dbReference type="GO" id="GO:0000287">
    <property type="term" value="F:magnesium ion binding"/>
    <property type="evidence" value="ECO:0007669"/>
    <property type="project" value="InterPro"/>
</dbReference>
<reference evidence="7 8" key="1">
    <citation type="submission" date="2016-10" db="EMBL/GenBank/DDBJ databases">
        <authorList>
            <person name="de Groot N.N."/>
        </authorList>
    </citation>
    <scope>NUCLEOTIDE SEQUENCE [LARGE SCALE GENOMIC DNA]</scope>
    <source>
        <strain evidence="7 8">CGMCC 1.6502</strain>
    </source>
</reference>
<evidence type="ECO:0000313" key="7">
    <source>
        <dbReference type="EMBL" id="SDJ69015.1"/>
    </source>
</evidence>
<dbReference type="GO" id="GO:0009099">
    <property type="term" value="P:L-valine biosynthetic process"/>
    <property type="evidence" value="ECO:0007669"/>
    <property type="project" value="TreeGrafter"/>
</dbReference>
<dbReference type="GO" id="GO:0030976">
    <property type="term" value="F:thiamine pyrophosphate binding"/>
    <property type="evidence" value="ECO:0007669"/>
    <property type="project" value="InterPro"/>
</dbReference>
<name>A0A1G8VU87_9BACI</name>
<dbReference type="RefSeq" id="WP_093210453.1">
    <property type="nucleotide sequence ID" value="NZ_FNFL01000001.1"/>
</dbReference>
<dbReference type="InterPro" id="IPR012000">
    <property type="entry name" value="Thiamin_PyroP_enz_cen_dom"/>
</dbReference>
<dbReference type="EMBL" id="FNFL01000001">
    <property type="protein sequence ID" value="SDJ69015.1"/>
    <property type="molecule type" value="Genomic_DNA"/>
</dbReference>
<dbReference type="AlphaFoldDB" id="A0A1G8VU87"/>
<dbReference type="InterPro" id="IPR012001">
    <property type="entry name" value="Thiamin_PyroP_enz_TPP-bd_dom"/>
</dbReference>
<dbReference type="InterPro" id="IPR029061">
    <property type="entry name" value="THDP-binding"/>
</dbReference>
<dbReference type="InterPro" id="IPR045229">
    <property type="entry name" value="TPP_enz"/>
</dbReference>
<dbReference type="GO" id="GO:0005948">
    <property type="term" value="C:acetolactate synthase complex"/>
    <property type="evidence" value="ECO:0007669"/>
    <property type="project" value="TreeGrafter"/>
</dbReference>
<dbReference type="InterPro" id="IPR029035">
    <property type="entry name" value="DHS-like_NAD/FAD-binding_dom"/>
</dbReference>
<keyword evidence="8" id="KW-1185">Reference proteome</keyword>
<dbReference type="CDD" id="cd07035">
    <property type="entry name" value="TPP_PYR_POX_like"/>
    <property type="match status" value="1"/>
</dbReference>
<dbReference type="Proteomes" id="UP000198694">
    <property type="component" value="Unassembled WGS sequence"/>
</dbReference>
<feature type="domain" description="Thiamine pyrophosphate enzyme central" evidence="4">
    <location>
        <begin position="195"/>
        <end position="328"/>
    </location>
</feature>
<dbReference type="PANTHER" id="PTHR18968">
    <property type="entry name" value="THIAMINE PYROPHOSPHATE ENZYMES"/>
    <property type="match status" value="1"/>
</dbReference>
<dbReference type="InterPro" id="IPR011766">
    <property type="entry name" value="TPP_enzyme_TPP-bd"/>
</dbReference>
<dbReference type="Pfam" id="PF00205">
    <property type="entry name" value="TPP_enzyme_M"/>
    <property type="match status" value="1"/>
</dbReference>
<dbReference type="Pfam" id="PF02775">
    <property type="entry name" value="TPP_enzyme_C"/>
    <property type="match status" value="1"/>
</dbReference>
<dbReference type="Pfam" id="PF02776">
    <property type="entry name" value="TPP_enzyme_N"/>
    <property type="match status" value="1"/>
</dbReference>